<protein>
    <submittedName>
        <fullName evidence="1">Lipoprotein</fullName>
    </submittedName>
</protein>
<dbReference type="STRING" id="1236971.JCM9152_2205"/>
<keyword evidence="2" id="KW-1185">Reference proteome</keyword>
<dbReference type="Proteomes" id="UP000018895">
    <property type="component" value="Unassembled WGS sequence"/>
</dbReference>
<dbReference type="RefSeq" id="WP_035343730.1">
    <property type="nucleotide sequence ID" value="NZ_BAUU01000013.1"/>
</dbReference>
<comment type="caution">
    <text evidence="1">The sequence shown here is derived from an EMBL/GenBank/DDBJ whole genome shotgun (WGS) entry which is preliminary data.</text>
</comment>
<keyword evidence="1" id="KW-0449">Lipoprotein</keyword>
<organism evidence="1 2">
    <name type="scientific">Halalkalibacter hemicellulosilyticusJCM 9152</name>
    <dbReference type="NCBI Taxonomy" id="1236971"/>
    <lineage>
        <taxon>Bacteria</taxon>
        <taxon>Bacillati</taxon>
        <taxon>Bacillota</taxon>
        <taxon>Bacilli</taxon>
        <taxon>Bacillales</taxon>
        <taxon>Bacillaceae</taxon>
        <taxon>Halalkalibacter</taxon>
    </lineage>
</organism>
<sequence>MKHFLRIGSLALAILLVGCNLETVEQQQLLELDANNIDTFMIDHDEGDVHIRSSDSTNMIEVEATFSAISDEEELAAAFLERNLTLSLENVDGVAMLKSSVKRIANESEEGDIHLQISVPAHLKVELKQNAGMLHIQGLQEELVVQHGTDSLVVEDVEANVTITDGAGSVQLMNVIGDTRINNATGQTIVTESAGNIVITNGKGDIELEGFDGTVSVRSGAGHISINQVDGDVTLIESAQGNVEIENVSGEIINFVE</sequence>
<reference evidence="1" key="1">
    <citation type="journal article" date="2014" name="Genome Announc.">
        <title>Draft Genome Sequences of Three Alkaliphilic Bacillus Strains, Bacillus wakoensis JCM 9140T, Bacillus akibai JCM 9157T, and Bacillus hemicellulosilyticus JCM 9152T.</title>
        <authorList>
            <person name="Yuki M."/>
            <person name="Oshima K."/>
            <person name="Suda W."/>
            <person name="Oshida Y."/>
            <person name="Kitamura K."/>
            <person name="Iida T."/>
            <person name="Hattori M."/>
            <person name="Ohkuma M."/>
        </authorList>
    </citation>
    <scope>NUCLEOTIDE SEQUENCE [LARGE SCALE GENOMIC DNA]</scope>
    <source>
        <strain evidence="1">JCM 9152</strain>
    </source>
</reference>
<dbReference type="AlphaFoldDB" id="W4QGK3"/>
<dbReference type="EMBL" id="BAUU01000013">
    <property type="protein sequence ID" value="GAE30788.1"/>
    <property type="molecule type" value="Genomic_DNA"/>
</dbReference>
<accession>W4QGK3</accession>
<proteinExistence type="predicted"/>
<name>W4QGK3_9BACI</name>
<gene>
    <name evidence="1" type="ORF">JCM9152_2205</name>
</gene>
<dbReference type="OrthoDB" id="2942735at2"/>
<evidence type="ECO:0000313" key="1">
    <source>
        <dbReference type="EMBL" id="GAE30788.1"/>
    </source>
</evidence>
<dbReference type="PROSITE" id="PS51257">
    <property type="entry name" value="PROKAR_LIPOPROTEIN"/>
    <property type="match status" value="1"/>
</dbReference>
<evidence type="ECO:0000313" key="2">
    <source>
        <dbReference type="Proteomes" id="UP000018895"/>
    </source>
</evidence>